<organism evidence="12 13">
    <name type="scientific">Quercus lobata</name>
    <name type="common">Valley oak</name>
    <dbReference type="NCBI Taxonomy" id="97700"/>
    <lineage>
        <taxon>Eukaryota</taxon>
        <taxon>Viridiplantae</taxon>
        <taxon>Streptophyta</taxon>
        <taxon>Embryophyta</taxon>
        <taxon>Tracheophyta</taxon>
        <taxon>Spermatophyta</taxon>
        <taxon>Magnoliopsida</taxon>
        <taxon>eudicotyledons</taxon>
        <taxon>Gunneridae</taxon>
        <taxon>Pentapetalae</taxon>
        <taxon>rosids</taxon>
        <taxon>fabids</taxon>
        <taxon>Fagales</taxon>
        <taxon>Fagaceae</taxon>
        <taxon>Quercus</taxon>
    </lineage>
</organism>
<keyword evidence="10" id="KW-0732">Signal</keyword>
<feature type="chain" id="PRO_5029736577" description="protein-serine/threonine phosphatase" evidence="10">
    <location>
        <begin position="25"/>
        <end position="356"/>
    </location>
</feature>
<feature type="signal peptide" evidence="10">
    <location>
        <begin position="1"/>
        <end position="24"/>
    </location>
</feature>
<dbReference type="GO" id="GO:0004722">
    <property type="term" value="F:protein serine/threonine phosphatase activity"/>
    <property type="evidence" value="ECO:0007669"/>
    <property type="project" value="UniProtKB-EC"/>
</dbReference>
<keyword evidence="7 9" id="KW-0904">Protein phosphatase</keyword>
<comment type="similarity">
    <text evidence="9">Belongs to the PP2C family.</text>
</comment>
<comment type="cofactor">
    <cofactor evidence="2">
        <name>Mg(2+)</name>
        <dbReference type="ChEBI" id="CHEBI:18420"/>
    </cofactor>
</comment>
<evidence type="ECO:0000256" key="9">
    <source>
        <dbReference type="RuleBase" id="RU003465"/>
    </source>
</evidence>
<dbReference type="GeneID" id="115969766"/>
<evidence type="ECO:0000256" key="2">
    <source>
        <dbReference type="ARBA" id="ARBA00001946"/>
    </source>
</evidence>
<dbReference type="AlphaFoldDB" id="A0A7N2N6Q3"/>
<evidence type="ECO:0000256" key="4">
    <source>
        <dbReference type="ARBA" id="ARBA00022723"/>
    </source>
</evidence>
<dbReference type="SUPFAM" id="SSF81606">
    <property type="entry name" value="PP2C-like"/>
    <property type="match status" value="1"/>
</dbReference>
<dbReference type="PROSITE" id="PS51746">
    <property type="entry name" value="PPM_2"/>
    <property type="match status" value="1"/>
</dbReference>
<dbReference type="InterPro" id="IPR015655">
    <property type="entry name" value="PP2C"/>
</dbReference>
<dbReference type="InterPro" id="IPR000222">
    <property type="entry name" value="PP2C_BS"/>
</dbReference>
<evidence type="ECO:0000256" key="8">
    <source>
        <dbReference type="ARBA" id="ARBA00023211"/>
    </source>
</evidence>
<dbReference type="RefSeq" id="XP_030945236.1">
    <property type="nucleotide sequence ID" value="XM_031089376.1"/>
</dbReference>
<dbReference type="PROSITE" id="PS01032">
    <property type="entry name" value="PPM_1"/>
    <property type="match status" value="1"/>
</dbReference>
<dbReference type="Pfam" id="PF00481">
    <property type="entry name" value="PP2C"/>
    <property type="match status" value="1"/>
</dbReference>
<dbReference type="GO" id="GO:0046872">
    <property type="term" value="F:metal ion binding"/>
    <property type="evidence" value="ECO:0007669"/>
    <property type="project" value="UniProtKB-KW"/>
</dbReference>
<keyword evidence="4" id="KW-0479">Metal-binding</keyword>
<comment type="cofactor">
    <cofactor evidence="1">
        <name>Mn(2+)</name>
        <dbReference type="ChEBI" id="CHEBI:29035"/>
    </cofactor>
</comment>
<feature type="domain" description="PPM-type phosphatase" evidence="11">
    <location>
        <begin position="63"/>
        <end position="356"/>
    </location>
</feature>
<dbReference type="SMART" id="SM00332">
    <property type="entry name" value="PP2Cc"/>
    <property type="match status" value="1"/>
</dbReference>
<dbReference type="KEGG" id="qlo:115969766"/>
<dbReference type="InterPro" id="IPR036457">
    <property type="entry name" value="PPM-type-like_dom_sf"/>
</dbReference>
<reference evidence="12" key="2">
    <citation type="submission" date="2021-01" db="UniProtKB">
        <authorList>
            <consortium name="EnsemblPlants"/>
        </authorList>
    </citation>
    <scope>IDENTIFICATION</scope>
</reference>
<evidence type="ECO:0000256" key="3">
    <source>
        <dbReference type="ARBA" id="ARBA00013081"/>
    </source>
</evidence>
<dbReference type="Gene3D" id="3.60.40.10">
    <property type="entry name" value="PPM-type phosphatase domain"/>
    <property type="match status" value="1"/>
</dbReference>
<dbReference type="EnsemblPlants" id="QL12p042043:mrna">
    <property type="protein sequence ID" value="QL12p042043:mrna"/>
    <property type="gene ID" value="QL12p042043"/>
</dbReference>
<dbReference type="PANTHER" id="PTHR47992">
    <property type="entry name" value="PROTEIN PHOSPHATASE"/>
    <property type="match status" value="1"/>
</dbReference>
<evidence type="ECO:0000256" key="1">
    <source>
        <dbReference type="ARBA" id="ARBA00001936"/>
    </source>
</evidence>
<accession>A0A7N2N6Q3</accession>
<keyword evidence="5 9" id="KW-0378">Hydrolase</keyword>
<dbReference type="Gramene" id="QL12p042043:mrna">
    <property type="protein sequence ID" value="QL12p042043:mrna"/>
    <property type="gene ID" value="QL12p042043"/>
</dbReference>
<dbReference type="OMA" id="GHRKYQE"/>
<reference evidence="12 13" key="1">
    <citation type="journal article" date="2016" name="G3 (Bethesda)">
        <title>First Draft Assembly and Annotation of the Genome of a California Endemic Oak Quercus lobata Nee (Fagaceae).</title>
        <authorList>
            <person name="Sork V.L."/>
            <person name="Fitz-Gibbon S.T."/>
            <person name="Puiu D."/>
            <person name="Crepeau M."/>
            <person name="Gugger P.F."/>
            <person name="Sherman R."/>
            <person name="Stevens K."/>
            <person name="Langley C.H."/>
            <person name="Pellegrini M."/>
            <person name="Salzberg S.L."/>
        </authorList>
    </citation>
    <scope>NUCLEOTIDE SEQUENCE [LARGE SCALE GENOMIC DNA]</scope>
    <source>
        <strain evidence="12 13">cv. SW786</strain>
    </source>
</reference>
<gene>
    <name evidence="12" type="primary">LOC115969766</name>
</gene>
<dbReference type="Proteomes" id="UP000594261">
    <property type="component" value="Chromosome 12"/>
</dbReference>
<dbReference type="PROSITE" id="PS51257">
    <property type="entry name" value="PROKAR_LIPOPROTEIN"/>
    <property type="match status" value="1"/>
</dbReference>
<sequence>MMKGFKISILWLGISVLAIPSSYGVSVSCMMAYDEGGISNVLESPECSEWVLSTESLQNKTLNCQSATLQGHRDYQEDCILCHPDMKIPRLGKSGLEEGKVGVMAVFDGHGGKEASEMASKLLLDYFYMHALFSSYKLLTQYKGVLPVTDDEITHLKILKEALLNTIQEIDFKFSQEAFQKKIFSGSTATVALLVDGKILIANVGDSKALLCTKKIRSDNMTTSLSVTKLTEDHHPDRDDERDRIEAAGGSVVSVWGVPRVNRILTLSRAIGDVYLKRFGVIAVPQVTGWQPLDANDRFLVVSSDGIFESLTPQDVCDLINDSSSCSPLSSLGDCIVNTAFEKGSMDNLSVIVVPL</sequence>
<keyword evidence="8" id="KW-0464">Manganese</keyword>
<proteinExistence type="inferred from homology"/>
<dbReference type="InterPro" id="IPR001932">
    <property type="entry name" value="PPM-type_phosphatase-like_dom"/>
</dbReference>
<evidence type="ECO:0000256" key="5">
    <source>
        <dbReference type="ARBA" id="ARBA00022801"/>
    </source>
</evidence>
<dbReference type="FunCoup" id="A0A7N2N6Q3">
    <property type="interactions" value="541"/>
</dbReference>
<dbReference type="CDD" id="cd00143">
    <property type="entry name" value="PP2Cc"/>
    <property type="match status" value="1"/>
</dbReference>
<evidence type="ECO:0000313" key="13">
    <source>
        <dbReference type="Proteomes" id="UP000594261"/>
    </source>
</evidence>
<protein>
    <recommendedName>
        <fullName evidence="3">protein-serine/threonine phosphatase</fullName>
        <ecNumber evidence="3">3.1.3.16</ecNumber>
    </recommendedName>
</protein>
<dbReference type="EC" id="3.1.3.16" evidence="3"/>
<keyword evidence="13" id="KW-1185">Reference proteome</keyword>
<evidence type="ECO:0000256" key="6">
    <source>
        <dbReference type="ARBA" id="ARBA00022842"/>
    </source>
</evidence>
<keyword evidence="6" id="KW-0460">Magnesium</keyword>
<name>A0A7N2N6Q3_QUELO</name>
<dbReference type="InParanoid" id="A0A7N2N6Q3"/>
<dbReference type="EMBL" id="LRBV02000012">
    <property type="status" value="NOT_ANNOTATED_CDS"/>
    <property type="molecule type" value="Genomic_DNA"/>
</dbReference>
<evidence type="ECO:0000256" key="10">
    <source>
        <dbReference type="SAM" id="SignalP"/>
    </source>
</evidence>
<evidence type="ECO:0000256" key="7">
    <source>
        <dbReference type="ARBA" id="ARBA00022912"/>
    </source>
</evidence>
<dbReference type="OrthoDB" id="416093at2759"/>
<evidence type="ECO:0000259" key="11">
    <source>
        <dbReference type="PROSITE" id="PS51746"/>
    </source>
</evidence>
<evidence type="ECO:0000313" key="12">
    <source>
        <dbReference type="EnsemblPlants" id="QL12p042043:mrna"/>
    </source>
</evidence>